<accession>A0ABV5WJV7</accession>
<reference evidence="1 2" key="1">
    <citation type="submission" date="2024-09" db="EMBL/GenBank/DDBJ databases">
        <authorList>
            <person name="Sun Q."/>
            <person name="Mori K."/>
        </authorList>
    </citation>
    <scope>NUCLEOTIDE SEQUENCE [LARGE SCALE GENOMIC DNA]</scope>
    <source>
        <strain evidence="1 2">JCM 11201</strain>
    </source>
</reference>
<evidence type="ECO:0000313" key="1">
    <source>
        <dbReference type="EMBL" id="MFB9760625.1"/>
    </source>
</evidence>
<organism evidence="1 2">
    <name type="scientific">Ectobacillus funiculus</name>
    <dbReference type="NCBI Taxonomy" id="137993"/>
    <lineage>
        <taxon>Bacteria</taxon>
        <taxon>Bacillati</taxon>
        <taxon>Bacillota</taxon>
        <taxon>Bacilli</taxon>
        <taxon>Bacillales</taxon>
        <taxon>Bacillaceae</taxon>
        <taxon>Ectobacillus</taxon>
    </lineage>
</organism>
<comment type="caution">
    <text evidence="1">The sequence shown here is derived from an EMBL/GenBank/DDBJ whole genome shotgun (WGS) entry which is preliminary data.</text>
</comment>
<gene>
    <name evidence="1" type="ORF">ACFFMS_20160</name>
</gene>
<evidence type="ECO:0000313" key="2">
    <source>
        <dbReference type="Proteomes" id="UP001589609"/>
    </source>
</evidence>
<dbReference type="Proteomes" id="UP001589609">
    <property type="component" value="Unassembled WGS sequence"/>
</dbReference>
<feature type="non-terminal residue" evidence="1">
    <location>
        <position position="1"/>
    </location>
</feature>
<proteinExistence type="predicted"/>
<dbReference type="EMBL" id="JBHMAF010000159">
    <property type="protein sequence ID" value="MFB9760625.1"/>
    <property type="molecule type" value="Genomic_DNA"/>
</dbReference>
<protein>
    <submittedName>
        <fullName evidence="1">Uncharacterized protein</fullName>
    </submittedName>
</protein>
<keyword evidence="2" id="KW-1185">Reference proteome</keyword>
<sequence>NKPYEGSLHLAIKKRFQLDDYYANSAVQQANALRTSQKELQVLYLKQVDVCVFSLWAGPGAGIHRCAAFLSK</sequence>
<name>A0ABV5WJV7_9BACI</name>